<evidence type="ECO:0000256" key="9">
    <source>
        <dbReference type="PIRSR" id="PIRSR037215-2"/>
    </source>
</evidence>
<dbReference type="GO" id="GO:0006508">
    <property type="term" value="P:proteolysis"/>
    <property type="evidence" value="ECO:0007669"/>
    <property type="project" value="UniProtKB-UniRule"/>
</dbReference>
<dbReference type="InterPro" id="IPR001261">
    <property type="entry name" value="ArgE/DapE_CS"/>
</dbReference>
<keyword evidence="5 9" id="KW-0862">Zinc</keyword>
<dbReference type="EMBL" id="FWDM01000011">
    <property type="protein sequence ID" value="SLM11240.1"/>
    <property type="molecule type" value="Genomic_DNA"/>
</dbReference>
<dbReference type="PANTHER" id="PTHR42994">
    <property type="entry name" value="PEPTIDASE T"/>
    <property type="match status" value="1"/>
</dbReference>
<keyword evidence="10" id="KW-0031">Aminopeptidase</keyword>
<proteinExistence type="inferred from homology"/>
<dbReference type="GO" id="GO:0008237">
    <property type="term" value="F:metallopeptidase activity"/>
    <property type="evidence" value="ECO:0007669"/>
    <property type="project" value="UniProtKB-KW"/>
</dbReference>
<name>A0A3P3XI22_9SPIR</name>
<accession>A0A3P3XI22</accession>
<sequence>MNRTIEFLSRPYADEVMNRFVSYAKIDTQSNRHAEETPTTKGQWDLARTLERELREMGVPDVELDDRCYLIARLPASPGKEQAPCIGLMAHMDTASDVSGSGVKPRIIRDYDGKAVQLSEQYILDPAEFPDLAEHVDDTIIVTDGSTLLGADDKAGVAEIMTAIAWLIKHPELEHGPIDIYFTPDEETGKGMDHFPLKKARAVACYTLDGGKAPEIEAECFNAYAVKAEFFGKVIHIGAARGKLANAVAMAASFIGMLPRSESPEATDSWYGYYCPIEVSGTIDHAWTEVYLRDFSSDRMQERIAALKAFAAAVEVQFPGGQVKLAITQQYLNMKQKLDAQPAVLEKLERAIKTAGFEPVMKPIRGGTDGSRLTEMGIPTPNLFTGGYNYHSRFEWASVSEMALAVETIINLVLIWAE</sequence>
<keyword evidence="4 10" id="KW-0378">Hydrolase</keyword>
<evidence type="ECO:0000256" key="4">
    <source>
        <dbReference type="ARBA" id="ARBA00022801"/>
    </source>
</evidence>
<evidence type="ECO:0000256" key="7">
    <source>
        <dbReference type="NCBIfam" id="TIGR01882"/>
    </source>
</evidence>
<evidence type="ECO:0000256" key="2">
    <source>
        <dbReference type="ARBA" id="ARBA00022670"/>
    </source>
</evidence>
<dbReference type="InterPro" id="IPR036264">
    <property type="entry name" value="Bact_exopeptidase_dim_dom"/>
</dbReference>
<organism evidence="10">
    <name type="scientific">uncultured spirochete</name>
    <dbReference type="NCBI Taxonomy" id="156406"/>
    <lineage>
        <taxon>Bacteria</taxon>
        <taxon>Pseudomonadati</taxon>
        <taxon>Spirochaetota</taxon>
        <taxon>Spirochaetia</taxon>
        <taxon>Spirochaetales</taxon>
        <taxon>environmental samples</taxon>
    </lineage>
</organism>
<comment type="cofactor">
    <cofactor evidence="9">
        <name>Zn(2+)</name>
        <dbReference type="ChEBI" id="CHEBI:29105"/>
    </cofactor>
    <text evidence="9">Binds 2 Zn(2+) ions per subunit.</text>
</comment>
<evidence type="ECO:0000256" key="8">
    <source>
        <dbReference type="PIRSR" id="PIRSR037215-1"/>
    </source>
</evidence>
<keyword evidence="6" id="KW-0482">Metalloprotease</keyword>
<protein>
    <recommendedName>
        <fullName evidence="7">Peptidase T</fullName>
        <ecNumber evidence="7">3.4.11.4</ecNumber>
    </recommendedName>
</protein>
<gene>
    <name evidence="10" type="primary">pepT</name>
    <name evidence="10" type="ORF">SPIROBIBN47_190016</name>
</gene>
<dbReference type="PIRSF" id="PIRSF037215">
    <property type="entry name" value="Peptidase_M20B"/>
    <property type="match status" value="1"/>
</dbReference>
<evidence type="ECO:0000313" key="10">
    <source>
        <dbReference type="EMBL" id="SLM11240.1"/>
    </source>
</evidence>
<keyword evidence="2" id="KW-0645">Protease</keyword>
<dbReference type="NCBIfam" id="TIGR01882">
    <property type="entry name" value="peptidase-T"/>
    <property type="match status" value="1"/>
</dbReference>
<dbReference type="GO" id="GO:0045148">
    <property type="term" value="F:tripeptide aminopeptidase activity"/>
    <property type="evidence" value="ECO:0007669"/>
    <property type="project" value="UniProtKB-UniRule"/>
</dbReference>
<dbReference type="EC" id="3.4.11.4" evidence="7"/>
<dbReference type="SUPFAM" id="SSF53187">
    <property type="entry name" value="Zn-dependent exopeptidases"/>
    <property type="match status" value="1"/>
</dbReference>
<evidence type="ECO:0000256" key="3">
    <source>
        <dbReference type="ARBA" id="ARBA00022723"/>
    </source>
</evidence>
<feature type="binding site" evidence="9">
    <location>
        <position position="209"/>
    </location>
    <ligand>
        <name>Zn(2+)</name>
        <dbReference type="ChEBI" id="CHEBI:29105"/>
        <label>1</label>
    </ligand>
</feature>
<dbReference type="SUPFAM" id="SSF55031">
    <property type="entry name" value="Bacterial exopeptidase dimerisation domain"/>
    <property type="match status" value="1"/>
</dbReference>
<dbReference type="NCBIfam" id="NF003976">
    <property type="entry name" value="PRK05469.1"/>
    <property type="match status" value="1"/>
</dbReference>
<evidence type="ECO:0000256" key="5">
    <source>
        <dbReference type="ARBA" id="ARBA00022833"/>
    </source>
</evidence>
<dbReference type="NCBIfam" id="NF009920">
    <property type="entry name" value="PRK13381.1"/>
    <property type="match status" value="1"/>
</dbReference>
<dbReference type="InterPro" id="IPR002933">
    <property type="entry name" value="Peptidase_M20"/>
</dbReference>
<feature type="binding site" evidence="9">
    <location>
        <position position="391"/>
    </location>
    <ligand>
        <name>Zn(2+)</name>
        <dbReference type="ChEBI" id="CHEBI:29105"/>
        <label>2</label>
    </ligand>
</feature>
<feature type="binding site" evidence="9">
    <location>
        <position position="91"/>
    </location>
    <ligand>
        <name>Zn(2+)</name>
        <dbReference type="ChEBI" id="CHEBI:29105"/>
        <label>1</label>
    </ligand>
</feature>
<dbReference type="GO" id="GO:0006518">
    <property type="term" value="P:peptide metabolic process"/>
    <property type="evidence" value="ECO:0007669"/>
    <property type="project" value="InterPro"/>
</dbReference>
<keyword evidence="3 9" id="KW-0479">Metal-binding</keyword>
<dbReference type="AlphaFoldDB" id="A0A3P3XI22"/>
<evidence type="ECO:0000256" key="1">
    <source>
        <dbReference type="ARBA" id="ARBA00009692"/>
    </source>
</evidence>
<feature type="binding site" evidence="9">
    <location>
        <position position="152"/>
    </location>
    <ligand>
        <name>Zn(2+)</name>
        <dbReference type="ChEBI" id="CHEBI:29105"/>
        <label>1</label>
    </ligand>
</feature>
<comment type="similarity">
    <text evidence="1">Belongs to the peptidase M20B family.</text>
</comment>
<dbReference type="InterPro" id="IPR010161">
    <property type="entry name" value="Peptidase_M20B"/>
</dbReference>
<dbReference type="Gene3D" id="3.40.630.10">
    <property type="entry name" value="Zn peptidases"/>
    <property type="match status" value="1"/>
</dbReference>
<dbReference type="Gene3D" id="3.30.70.360">
    <property type="match status" value="1"/>
</dbReference>
<feature type="binding site" evidence="9">
    <location>
        <position position="187"/>
    </location>
    <ligand>
        <name>Zn(2+)</name>
        <dbReference type="ChEBI" id="CHEBI:29105"/>
        <label>2</label>
    </ligand>
</feature>
<dbReference type="GO" id="GO:0008270">
    <property type="term" value="F:zinc ion binding"/>
    <property type="evidence" value="ECO:0007669"/>
    <property type="project" value="InterPro"/>
</dbReference>
<reference evidence="10" key="1">
    <citation type="submission" date="2017-02" db="EMBL/GenBank/DDBJ databases">
        <authorList>
            <person name="Regsiter A."/>
            <person name="William W."/>
        </authorList>
    </citation>
    <scope>NUCLEOTIDE SEQUENCE</scope>
    <source>
        <strain evidence="10">Bib</strain>
    </source>
</reference>
<feature type="active site" description="Proton acceptor" evidence="8">
    <location>
        <position position="186"/>
    </location>
</feature>
<dbReference type="Pfam" id="PF01546">
    <property type="entry name" value="Peptidase_M20"/>
    <property type="match status" value="1"/>
</dbReference>
<feature type="active site" evidence="8">
    <location>
        <position position="93"/>
    </location>
</feature>
<dbReference type="PANTHER" id="PTHR42994:SF1">
    <property type="entry name" value="PEPTIDASE T"/>
    <property type="match status" value="1"/>
</dbReference>
<feature type="binding site" evidence="9">
    <location>
        <position position="152"/>
    </location>
    <ligand>
        <name>Zn(2+)</name>
        <dbReference type="ChEBI" id="CHEBI:29105"/>
        <label>2</label>
    </ligand>
</feature>
<evidence type="ECO:0000256" key="6">
    <source>
        <dbReference type="ARBA" id="ARBA00023049"/>
    </source>
</evidence>
<dbReference type="PROSITE" id="PS00758">
    <property type="entry name" value="ARGE_DAPE_CPG2_1"/>
    <property type="match status" value="1"/>
</dbReference>